<feature type="domain" description="PAS" evidence="16">
    <location>
        <begin position="1"/>
        <end position="57"/>
    </location>
</feature>
<evidence type="ECO:0000256" key="4">
    <source>
        <dbReference type="ARBA" id="ARBA00022553"/>
    </source>
</evidence>
<name>A0ABT8D9R1_9RHOB</name>
<dbReference type="SUPFAM" id="SSF55874">
    <property type="entry name" value="ATPase domain of HSP90 chaperone/DNA topoisomerase II/histidine kinase"/>
    <property type="match status" value="1"/>
</dbReference>
<evidence type="ECO:0000256" key="11">
    <source>
        <dbReference type="ARBA" id="ARBA00022777"/>
    </source>
</evidence>
<reference evidence="19" key="1">
    <citation type="journal article" date="2014" name="Int. J. Syst. Evol. Microbiol.">
        <title>Complete genome of a new Firmicutes species belonging to the dominant human colonic microbiota ('Ruminococcus bicirculans') reveals two chromosomes and a selective capacity to utilize plant glucans.</title>
        <authorList>
            <consortium name="NISC Comparative Sequencing Program"/>
            <person name="Wegmann U."/>
            <person name="Louis P."/>
            <person name="Goesmann A."/>
            <person name="Henrissat B."/>
            <person name="Duncan S.H."/>
            <person name="Flint H.J."/>
        </authorList>
    </citation>
    <scope>NUCLEOTIDE SEQUENCE</scope>
    <source>
        <strain evidence="19">CECT 8482</strain>
    </source>
</reference>
<evidence type="ECO:0000313" key="20">
    <source>
        <dbReference type="Proteomes" id="UP001243846"/>
    </source>
</evidence>
<dbReference type="Pfam" id="PF13426">
    <property type="entry name" value="PAS_9"/>
    <property type="match status" value="1"/>
</dbReference>
<dbReference type="InterPro" id="IPR001610">
    <property type="entry name" value="PAC"/>
</dbReference>
<keyword evidence="4" id="KW-0597">Phosphoprotein</keyword>
<proteinExistence type="predicted"/>
<keyword evidence="8" id="KW-0808">Transferase</keyword>
<evidence type="ECO:0000256" key="13">
    <source>
        <dbReference type="ARBA" id="ARBA00022991"/>
    </source>
</evidence>
<evidence type="ECO:0000313" key="18">
    <source>
        <dbReference type="EMBL" id="MDN3710636.1"/>
    </source>
</evidence>
<dbReference type="Pfam" id="PF07536">
    <property type="entry name" value="HWE_HK"/>
    <property type="match status" value="1"/>
</dbReference>
<evidence type="ECO:0000259" key="17">
    <source>
        <dbReference type="PROSITE" id="PS50113"/>
    </source>
</evidence>
<evidence type="ECO:0000256" key="2">
    <source>
        <dbReference type="ARBA" id="ARBA00012438"/>
    </source>
</evidence>
<keyword evidence="5" id="KW-0716">Sensory transduction</keyword>
<comment type="catalytic activity">
    <reaction evidence="1">
        <text>ATP + protein L-histidine = ADP + protein N-phospho-L-histidine.</text>
        <dbReference type="EC" id="2.7.13.3"/>
    </reaction>
</comment>
<dbReference type="InterPro" id="IPR000014">
    <property type="entry name" value="PAS"/>
</dbReference>
<keyword evidence="12" id="KW-0067">ATP-binding</keyword>
<dbReference type="EMBL" id="JAUFRC010000001">
    <property type="protein sequence ID" value="MDN3713522.1"/>
    <property type="molecule type" value="Genomic_DNA"/>
</dbReference>
<dbReference type="InterPro" id="IPR000700">
    <property type="entry name" value="PAS-assoc_C"/>
</dbReference>
<accession>A0ABT8D9R1</accession>
<dbReference type="SMART" id="SM00911">
    <property type="entry name" value="HWE_HK"/>
    <property type="match status" value="1"/>
</dbReference>
<evidence type="ECO:0000256" key="9">
    <source>
        <dbReference type="ARBA" id="ARBA00022737"/>
    </source>
</evidence>
<gene>
    <name evidence="18" type="ORF">QWZ10_00185</name>
    <name evidence="19" type="ORF">QWZ10_20475</name>
</gene>
<evidence type="ECO:0000259" key="16">
    <source>
        <dbReference type="PROSITE" id="PS50112"/>
    </source>
</evidence>
<feature type="domain" description="PAC" evidence="17">
    <location>
        <begin position="61"/>
        <end position="113"/>
    </location>
</feature>
<reference evidence="19" key="3">
    <citation type="submission" date="2023-06" db="EMBL/GenBank/DDBJ databases">
        <authorList>
            <person name="Lucena T."/>
            <person name="Sun Q."/>
        </authorList>
    </citation>
    <scope>NUCLEOTIDE SEQUENCE</scope>
    <source>
        <strain evidence="19">CECT 8482</strain>
    </source>
</reference>
<keyword evidence="15" id="KW-0675">Receptor</keyword>
<keyword evidence="7" id="KW-0288">FMN</keyword>
<evidence type="ECO:0000256" key="15">
    <source>
        <dbReference type="ARBA" id="ARBA00023170"/>
    </source>
</evidence>
<dbReference type="Proteomes" id="UP001243846">
    <property type="component" value="Unassembled WGS sequence"/>
</dbReference>
<keyword evidence="14" id="KW-0843">Virulence</keyword>
<keyword evidence="11" id="KW-0418">Kinase</keyword>
<evidence type="ECO:0000256" key="7">
    <source>
        <dbReference type="ARBA" id="ARBA00022643"/>
    </source>
</evidence>
<keyword evidence="13" id="KW-0157">Chromophore</keyword>
<evidence type="ECO:0000256" key="8">
    <source>
        <dbReference type="ARBA" id="ARBA00022679"/>
    </source>
</evidence>
<evidence type="ECO:0000256" key="14">
    <source>
        <dbReference type="ARBA" id="ARBA00023026"/>
    </source>
</evidence>
<keyword evidence="20" id="KW-1185">Reference proteome</keyword>
<dbReference type="Gene3D" id="3.30.565.10">
    <property type="entry name" value="Histidine kinase-like ATPase, C-terminal domain"/>
    <property type="match status" value="1"/>
</dbReference>
<evidence type="ECO:0000256" key="5">
    <source>
        <dbReference type="ARBA" id="ARBA00022606"/>
    </source>
</evidence>
<dbReference type="Gene3D" id="3.30.450.20">
    <property type="entry name" value="PAS domain"/>
    <property type="match status" value="1"/>
</dbReference>
<dbReference type="SUPFAM" id="SSF55785">
    <property type="entry name" value="PYP-like sensor domain (PAS domain)"/>
    <property type="match status" value="1"/>
</dbReference>
<dbReference type="PANTHER" id="PTHR41523:SF8">
    <property type="entry name" value="ETHYLENE RESPONSE SENSOR PROTEIN"/>
    <property type="match status" value="1"/>
</dbReference>
<dbReference type="CDD" id="cd00130">
    <property type="entry name" value="PAS"/>
    <property type="match status" value="1"/>
</dbReference>
<evidence type="ECO:0000256" key="10">
    <source>
        <dbReference type="ARBA" id="ARBA00022741"/>
    </source>
</evidence>
<protein>
    <recommendedName>
        <fullName evidence="2">histidine kinase</fullName>
        <ecNumber evidence="2">2.7.13.3</ecNumber>
    </recommendedName>
</protein>
<keyword evidence="10" id="KW-0547">Nucleotide-binding</keyword>
<evidence type="ECO:0000256" key="12">
    <source>
        <dbReference type="ARBA" id="ARBA00022840"/>
    </source>
</evidence>
<keyword evidence="9" id="KW-0677">Repeat</keyword>
<comment type="caution">
    <text evidence="19">The sequence shown here is derived from an EMBL/GenBank/DDBJ whole genome shotgun (WGS) entry which is preliminary data.</text>
</comment>
<dbReference type="SMART" id="SM00086">
    <property type="entry name" value="PAC"/>
    <property type="match status" value="1"/>
</dbReference>
<dbReference type="InterPro" id="IPR035965">
    <property type="entry name" value="PAS-like_dom_sf"/>
</dbReference>
<dbReference type="InterPro" id="IPR011102">
    <property type="entry name" value="Sig_transdc_His_kinase_HWE"/>
</dbReference>
<keyword evidence="6" id="KW-0285">Flavoprotein</keyword>
<evidence type="ECO:0000256" key="3">
    <source>
        <dbReference type="ARBA" id="ARBA00022543"/>
    </source>
</evidence>
<dbReference type="PROSITE" id="PS50112">
    <property type="entry name" value="PAS"/>
    <property type="match status" value="1"/>
</dbReference>
<evidence type="ECO:0000256" key="6">
    <source>
        <dbReference type="ARBA" id="ARBA00022630"/>
    </source>
</evidence>
<dbReference type="InterPro" id="IPR036890">
    <property type="entry name" value="HATPase_C_sf"/>
</dbReference>
<keyword evidence="3" id="KW-0600">Photoreceptor protein</keyword>
<sequence length="302" mass="32769">MAILSTDLEMRITSWNGGAEKLYGYVAEEVIGELVTILVPNDRSAEEAAIIDQIRSGHEVLPHETIRKRKDGSLVEVSLAVAPVYDESGQVVGASKIARDISQRKRAERMQSVLVHEMKHRVKNILTTVLAIARQTLGDGLGQAADTFRSRLMALARAQDLVTNEQRDGADLRDIINEVIAPYPAKQFVITGPPILLLPRTALAFALGLHELATNAAKYGALSAEDGVVSIDWQYSEDAGLKFVWREAGGPTVSESGGTGFGSVLIKEVLPAEFMGEVMMEFESTGLICRLTAPAWEDLATV</sequence>
<dbReference type="EC" id="2.7.13.3" evidence="2"/>
<dbReference type="PROSITE" id="PS50113">
    <property type="entry name" value="PAC"/>
    <property type="match status" value="1"/>
</dbReference>
<dbReference type="NCBIfam" id="TIGR00229">
    <property type="entry name" value="sensory_box"/>
    <property type="match status" value="1"/>
</dbReference>
<reference evidence="20" key="2">
    <citation type="journal article" date="2019" name="Int. J. Syst. Evol. Microbiol.">
        <title>The Global Catalogue of Microorganisms (GCM) 10K type strain sequencing project: providing services to taxonomists for standard genome sequencing and annotation.</title>
        <authorList>
            <consortium name="The Broad Institute Genomics Platform"/>
            <consortium name="The Broad Institute Genome Sequencing Center for Infectious Disease"/>
            <person name="Wu L."/>
            <person name="Ma J."/>
        </authorList>
    </citation>
    <scope>NUCLEOTIDE SEQUENCE [LARGE SCALE GENOMIC DNA]</scope>
    <source>
        <strain evidence="20">CECT 8482</strain>
    </source>
</reference>
<evidence type="ECO:0000256" key="1">
    <source>
        <dbReference type="ARBA" id="ARBA00000085"/>
    </source>
</evidence>
<evidence type="ECO:0000313" key="19">
    <source>
        <dbReference type="EMBL" id="MDN3713522.1"/>
    </source>
</evidence>
<organism evidence="19 20">
    <name type="scientific">Paracoccus cavernae</name>
    <dbReference type="NCBI Taxonomy" id="1571207"/>
    <lineage>
        <taxon>Bacteria</taxon>
        <taxon>Pseudomonadati</taxon>
        <taxon>Pseudomonadota</taxon>
        <taxon>Alphaproteobacteria</taxon>
        <taxon>Rhodobacterales</taxon>
        <taxon>Paracoccaceae</taxon>
        <taxon>Paracoccus</taxon>
    </lineage>
</organism>
<dbReference type="EMBL" id="JAUFRC010000001">
    <property type="protein sequence ID" value="MDN3710636.1"/>
    <property type="molecule type" value="Genomic_DNA"/>
</dbReference>
<dbReference type="PANTHER" id="PTHR41523">
    <property type="entry name" value="TWO-COMPONENT SYSTEM SENSOR PROTEIN"/>
    <property type="match status" value="1"/>
</dbReference>